<organism evidence="2 3">
    <name type="scientific">Labilibaculum antarcticum</name>
    <dbReference type="NCBI Taxonomy" id="1717717"/>
    <lineage>
        <taxon>Bacteria</taxon>
        <taxon>Pseudomonadati</taxon>
        <taxon>Bacteroidota</taxon>
        <taxon>Bacteroidia</taxon>
        <taxon>Marinilabiliales</taxon>
        <taxon>Marinifilaceae</taxon>
        <taxon>Labilibaculum</taxon>
    </lineage>
</organism>
<evidence type="ECO:0000313" key="2">
    <source>
        <dbReference type="EMBL" id="BAX81820.1"/>
    </source>
</evidence>
<reference evidence="2 3" key="1">
    <citation type="journal article" date="2018" name="Mar. Genomics">
        <title>Complete genome sequence of Marinifilaceae bacterium strain SPP2, isolated from the Antarctic marine sediment.</title>
        <authorList>
            <person name="Watanabe M."/>
            <person name="Kojima H."/>
            <person name="Fukui M."/>
        </authorList>
    </citation>
    <scope>NUCLEOTIDE SEQUENCE [LARGE SCALE GENOMIC DNA]</scope>
    <source>
        <strain evidence="2 3">SPP2</strain>
    </source>
</reference>
<feature type="chain" id="PRO_5012327223" description="DUF3828 domain-containing protein" evidence="1">
    <location>
        <begin position="23"/>
        <end position="194"/>
    </location>
</feature>
<dbReference type="RefSeq" id="WP_096431562.1">
    <property type="nucleotide sequence ID" value="NZ_AP018042.1"/>
</dbReference>
<dbReference type="AlphaFoldDB" id="A0A1Y1CNF6"/>
<gene>
    <name evidence="2" type="ORF">ALGA_3522</name>
</gene>
<dbReference type="PROSITE" id="PS51257">
    <property type="entry name" value="PROKAR_LIPOPROTEIN"/>
    <property type="match status" value="1"/>
</dbReference>
<dbReference type="KEGG" id="mbas:ALGA_3522"/>
<dbReference type="Proteomes" id="UP000218267">
    <property type="component" value="Chromosome"/>
</dbReference>
<keyword evidence="3" id="KW-1185">Reference proteome</keyword>
<dbReference type="EMBL" id="AP018042">
    <property type="protein sequence ID" value="BAX81820.1"/>
    <property type="molecule type" value="Genomic_DNA"/>
</dbReference>
<protein>
    <recommendedName>
        <fullName evidence="4">DUF3828 domain-containing protein</fullName>
    </recommendedName>
</protein>
<sequence length="194" mass="23209">MKKISKLFISFLILFSCLKVYGQEAKSDTVLVTKTITEFYEWYIHSTRSEENEENRPVFVIDSNDIVRLDLTRYLTNLRIYHFSEQLISREIANYKNCEENLKKITKEEFLSFDDIFAYEDIDCGFDNSYKWIGGQEMIDGIRINKLDFSNKKNCHVEIEYYSINGDEKSFWRNSTVIILRKRKSNWEILDIKI</sequence>
<evidence type="ECO:0000313" key="3">
    <source>
        <dbReference type="Proteomes" id="UP000218267"/>
    </source>
</evidence>
<proteinExistence type="predicted"/>
<name>A0A1Y1CNF6_9BACT</name>
<accession>A0A1Y1CNF6</accession>
<reference evidence="3" key="2">
    <citation type="journal article" date="2020" name="Antonie Van Leeuwenhoek">
        <title>Labilibaculum antarcticum sp. nov., a novel facultative anaerobic, psychrotorelant bacterium isolated from marine sediment of Antarctica.</title>
        <authorList>
            <person name="Watanabe M."/>
            <person name="Kojima H."/>
            <person name="Fukui M."/>
        </authorList>
    </citation>
    <scope>NUCLEOTIDE SEQUENCE [LARGE SCALE GENOMIC DNA]</scope>
    <source>
        <strain evidence="3">SPP2</strain>
    </source>
</reference>
<evidence type="ECO:0008006" key="4">
    <source>
        <dbReference type="Google" id="ProtNLM"/>
    </source>
</evidence>
<dbReference type="OrthoDB" id="883668at2"/>
<keyword evidence="1" id="KW-0732">Signal</keyword>
<evidence type="ECO:0000256" key="1">
    <source>
        <dbReference type="SAM" id="SignalP"/>
    </source>
</evidence>
<feature type="signal peptide" evidence="1">
    <location>
        <begin position="1"/>
        <end position="22"/>
    </location>
</feature>